<evidence type="ECO:0000313" key="3">
    <source>
        <dbReference type="EMBL" id="MEI4463669.1"/>
    </source>
</evidence>
<dbReference type="OrthoDB" id="2353699at2"/>
<reference evidence="1 4" key="1">
    <citation type="journal article" date="2015" name="Int. J. Syst. Evol. Microbiol.">
        <title>Exiguobacterium enclense sp. nov., isolated from sediment.</title>
        <authorList>
            <person name="Dastager S.G."/>
            <person name="Mawlankar R."/>
            <person name="Sonalkar V.V."/>
            <person name="Thorat M.N."/>
            <person name="Mual P."/>
            <person name="Verma A."/>
            <person name="Krishnamurthi S."/>
            <person name="Tang S.K."/>
            <person name="Li W.J."/>
        </authorList>
    </citation>
    <scope>NUCLEOTIDE SEQUENCE [LARGE SCALE GENOMIC DNA]</scope>
    <source>
        <strain evidence="1 4">NIO-1109</strain>
    </source>
</reference>
<evidence type="ECO:0000313" key="2">
    <source>
        <dbReference type="EMBL" id="KTR25999.1"/>
    </source>
</evidence>
<reference evidence="2 5" key="2">
    <citation type="journal article" date="2016" name="Front. Microbiol.">
        <title>Genomic Resource of Rice Seed Associated Bacteria.</title>
        <authorList>
            <person name="Midha S."/>
            <person name="Bansal K."/>
            <person name="Sharma S."/>
            <person name="Kumar N."/>
            <person name="Patil P.P."/>
            <person name="Chaudhry V."/>
            <person name="Patil P.B."/>
        </authorList>
    </citation>
    <scope>NUCLEOTIDE SEQUENCE [LARGE SCALE GENOMIC DNA]</scope>
    <source>
        <strain evidence="2 5">RSA11</strain>
    </source>
</reference>
<evidence type="ECO:0000313" key="5">
    <source>
        <dbReference type="Proteomes" id="UP000072605"/>
    </source>
</evidence>
<gene>
    <name evidence="1" type="ORF">AS033_13155</name>
    <name evidence="2" type="ORF">RSA11_12385</name>
    <name evidence="3" type="ORF">SZL87_14685</name>
</gene>
<sequence>MDKTYFEGHEALIADVYRSFTRQFHALPTHRRTKRQLRNLAFSVIRQARPTYEERTVLYAYFAEFFRAVEEGQDEEIAFYKQIAQ</sequence>
<organism evidence="1 4">
    <name type="scientific">Exiguobacterium indicum</name>
    <dbReference type="NCBI Taxonomy" id="296995"/>
    <lineage>
        <taxon>Bacteria</taxon>
        <taxon>Bacillati</taxon>
        <taxon>Bacillota</taxon>
        <taxon>Bacilli</taxon>
        <taxon>Bacillales</taxon>
        <taxon>Bacillales Family XII. Incertae Sedis</taxon>
        <taxon>Exiguobacterium</taxon>
    </lineage>
</organism>
<dbReference type="EMBL" id="LDQV01000028">
    <property type="protein sequence ID" value="KTR25999.1"/>
    <property type="molecule type" value="Genomic_DNA"/>
</dbReference>
<dbReference type="Proteomes" id="UP000053797">
    <property type="component" value="Unassembled WGS sequence"/>
</dbReference>
<protein>
    <submittedName>
        <fullName evidence="1">Uncharacterized protein</fullName>
    </submittedName>
</protein>
<dbReference type="GeneID" id="90838319"/>
<dbReference type="Proteomes" id="UP000072605">
    <property type="component" value="Unassembled WGS sequence"/>
</dbReference>
<evidence type="ECO:0000313" key="1">
    <source>
        <dbReference type="EMBL" id="KSU48083.1"/>
    </source>
</evidence>
<name>A0A0V8GCV1_9BACL</name>
<reference evidence="3 6" key="3">
    <citation type="submission" date="2023-12" db="EMBL/GenBank/DDBJ databases">
        <authorList>
            <person name="Easwaran N."/>
            <person name="Lazarus H.P.S."/>
        </authorList>
    </citation>
    <scope>NUCLEOTIDE SEQUENCE [LARGE SCALE GENOMIC DNA]</scope>
    <source>
        <strain evidence="3 6">VIT-2023</strain>
    </source>
</reference>
<dbReference type="EMBL" id="JBAWKY010000005">
    <property type="protein sequence ID" value="MEI4463669.1"/>
    <property type="molecule type" value="Genomic_DNA"/>
</dbReference>
<dbReference type="Proteomes" id="UP001387110">
    <property type="component" value="Unassembled WGS sequence"/>
</dbReference>
<dbReference type="EMBL" id="LNQL01000005">
    <property type="protein sequence ID" value="KSU48083.1"/>
    <property type="molecule type" value="Genomic_DNA"/>
</dbReference>
<evidence type="ECO:0000313" key="4">
    <source>
        <dbReference type="Proteomes" id="UP000053797"/>
    </source>
</evidence>
<comment type="caution">
    <text evidence="1">The sequence shown here is derived from an EMBL/GenBank/DDBJ whole genome shotgun (WGS) entry which is preliminary data.</text>
</comment>
<proteinExistence type="predicted"/>
<evidence type="ECO:0000313" key="6">
    <source>
        <dbReference type="Proteomes" id="UP001387110"/>
    </source>
</evidence>
<keyword evidence="6" id="KW-1185">Reference proteome</keyword>
<accession>A0A0V8GCV1</accession>
<dbReference type="AlphaFoldDB" id="A0A0V8GCV1"/>
<dbReference type="RefSeq" id="WP_023467133.1">
    <property type="nucleotide sequence ID" value="NZ_FMYN01000005.1"/>
</dbReference>